<sequence>MAKNIVLLSDGTGNSAAKLNKTNVWRLYEALDLRDPSCQIAAYDDGVGTSSFKPLAVLGGVFGVGLARNVLSLYKFVCRNYQEGDRIYGFGFSRGAFTIRIVAGLIAREGLVPWTGSEADLQRDAKAVYREFRRRFETTLRVERPFRALRDLFVSRPPAERRRPPIHFLGVWDTVAAYGGPIDEITRAIDYWLWPLSMPDRVMSAKVRRACQALALDDERRAFWPLLWVEKEVDDDGRRAGMEENWSPPTVPYPLSDIDQQRMSQVWFAGMHSDVGGGYWRDGLSYITLDWMMSRAIVYGLDLRRAEARRLRRFANPNDKSNDSRRGLGGYYRYQPRRMEMLYGDEAKPRLGQDFSRFATAVAKHRPPGSRSARDPARWAPRTRGPTDAAPPMIHESVFARIKTCADGYSPIVIPAEYRVTTRAGEVLSETFESDGQAVARARRQERAWNWVWLKRVVYFVTVLVSAMLAAAPALVLKWPGDGERSLAAPLIPVVDLIGGVLPGLASPWVDAFRQRPEWLLYGGVALGVLLYVGGRLQRRIFDVVRNIWRRSLAGGEAPEVPVPSDWLYRLRTSEAYIATFQMLRRWVLPVIALVVIVCGLGVGASRVLFAIGDSIGLVCPEPKGSAAERQTAEFDTKSLCHPTGFTVAKGQSYRLMLTVTRPFVDGHGPKEAGAANIATDPNGFGFEKMVWQQFLGLPLRRLIASNWFRVVARIGRHGLDEQPLDFEAAPDGRTFVTTFAARSDDELYLYVNDAVIALPGYVDWFYRHNNSGAAKVALEPVK</sequence>
<keyword evidence="2" id="KW-0812">Transmembrane</keyword>
<protein>
    <submittedName>
        <fullName evidence="4">DUF2235 domain-containing protein</fullName>
    </submittedName>
</protein>
<dbReference type="EMBL" id="JAQQLI010000047">
    <property type="protein sequence ID" value="MDC7788579.1"/>
    <property type="molecule type" value="Genomic_DNA"/>
</dbReference>
<keyword evidence="2" id="KW-1133">Transmembrane helix</keyword>
<feature type="domain" description="T6SS Phospholipase effector Tle1-like catalytic" evidence="3">
    <location>
        <begin position="3"/>
        <end position="294"/>
    </location>
</feature>
<keyword evidence="5" id="KW-1185">Reference proteome</keyword>
<gene>
    <name evidence="4" type="ORF">PQJ73_23060</name>
</gene>
<evidence type="ECO:0000313" key="5">
    <source>
        <dbReference type="Proteomes" id="UP001165652"/>
    </source>
</evidence>
<dbReference type="Pfam" id="PF09994">
    <property type="entry name" value="T6SS_Tle1-like_cat"/>
    <property type="match status" value="1"/>
</dbReference>
<keyword evidence="2" id="KW-0472">Membrane</keyword>
<dbReference type="PANTHER" id="PTHR33840:SF1">
    <property type="entry name" value="TLE1 PHOSPHOLIPASE DOMAIN-CONTAINING PROTEIN"/>
    <property type="match status" value="1"/>
</dbReference>
<feature type="transmembrane region" description="Helical" evidence="2">
    <location>
        <begin position="587"/>
        <end position="610"/>
    </location>
</feature>
<evidence type="ECO:0000256" key="1">
    <source>
        <dbReference type="SAM" id="MobiDB-lite"/>
    </source>
</evidence>
<evidence type="ECO:0000313" key="4">
    <source>
        <dbReference type="EMBL" id="MDC7788579.1"/>
    </source>
</evidence>
<feature type="transmembrane region" description="Helical" evidence="2">
    <location>
        <begin position="488"/>
        <end position="507"/>
    </location>
</feature>
<name>A0ABT5JG80_RHOTP</name>
<accession>A0ABT5JG80</accession>
<reference evidence="4" key="1">
    <citation type="journal article" date="2023" name="Microbiol Resour">
        <title>Genome Sequences of Rhodoplanes serenus and Two Thermotolerant Strains, Rhodoplanes tepidamans and 'Rhodoplanes cryptolactis,' Further Refine the Genus.</title>
        <authorList>
            <person name="Rayyan A.A."/>
            <person name="Kyndt J.A."/>
        </authorList>
    </citation>
    <scope>NUCLEOTIDE SEQUENCE</scope>
    <source>
        <strain evidence="4">DSM 9987</strain>
    </source>
</reference>
<dbReference type="RefSeq" id="WP_272779414.1">
    <property type="nucleotide sequence ID" value="NZ_JAQQLI010000047.1"/>
</dbReference>
<feature type="transmembrane region" description="Helical" evidence="2">
    <location>
        <begin position="457"/>
        <end position="476"/>
    </location>
</feature>
<evidence type="ECO:0000256" key="2">
    <source>
        <dbReference type="SAM" id="Phobius"/>
    </source>
</evidence>
<dbReference type="InterPro" id="IPR018712">
    <property type="entry name" value="Tle1-like_cat"/>
</dbReference>
<comment type="caution">
    <text evidence="4">The sequence shown here is derived from an EMBL/GenBank/DDBJ whole genome shotgun (WGS) entry which is preliminary data.</text>
</comment>
<feature type="region of interest" description="Disordered" evidence="1">
    <location>
        <begin position="362"/>
        <end position="387"/>
    </location>
</feature>
<reference evidence="4" key="2">
    <citation type="submission" date="2023-02" db="EMBL/GenBank/DDBJ databases">
        <authorList>
            <person name="Rayyan A."/>
            <person name="Meyer T."/>
            <person name="Kyndt J.A."/>
        </authorList>
    </citation>
    <scope>NUCLEOTIDE SEQUENCE</scope>
    <source>
        <strain evidence="4">DSM 9987</strain>
    </source>
</reference>
<organism evidence="4 5">
    <name type="scientific">Rhodoplanes tepidamans</name>
    <name type="common">Rhodoplanes cryptolactis</name>
    <dbReference type="NCBI Taxonomy" id="200616"/>
    <lineage>
        <taxon>Bacteria</taxon>
        <taxon>Pseudomonadati</taxon>
        <taxon>Pseudomonadota</taxon>
        <taxon>Alphaproteobacteria</taxon>
        <taxon>Hyphomicrobiales</taxon>
        <taxon>Nitrobacteraceae</taxon>
        <taxon>Rhodoplanes</taxon>
    </lineage>
</organism>
<dbReference type="PANTHER" id="PTHR33840">
    <property type="match status" value="1"/>
</dbReference>
<feature type="transmembrane region" description="Helical" evidence="2">
    <location>
        <begin position="519"/>
        <end position="537"/>
    </location>
</feature>
<proteinExistence type="predicted"/>
<dbReference type="Proteomes" id="UP001165652">
    <property type="component" value="Unassembled WGS sequence"/>
</dbReference>
<evidence type="ECO:0000259" key="3">
    <source>
        <dbReference type="Pfam" id="PF09994"/>
    </source>
</evidence>